<reference evidence="1" key="1">
    <citation type="submission" date="2021-06" db="EMBL/GenBank/DDBJ databases">
        <title>Parelaphostrongylus tenuis whole genome reference sequence.</title>
        <authorList>
            <person name="Garwood T.J."/>
            <person name="Larsen P.A."/>
            <person name="Fountain-Jones N.M."/>
            <person name="Garbe J.R."/>
            <person name="Macchietto M.G."/>
            <person name="Kania S.A."/>
            <person name="Gerhold R.W."/>
            <person name="Richards J.E."/>
            <person name="Wolf T.M."/>
        </authorList>
    </citation>
    <scope>NUCLEOTIDE SEQUENCE</scope>
    <source>
        <strain evidence="1">MNPRO001-30</strain>
        <tissue evidence="1">Meninges</tissue>
    </source>
</reference>
<dbReference type="AlphaFoldDB" id="A0AAD5QTI5"/>
<name>A0AAD5QTI5_PARTN</name>
<organism evidence="1 2">
    <name type="scientific">Parelaphostrongylus tenuis</name>
    <name type="common">Meningeal worm</name>
    <dbReference type="NCBI Taxonomy" id="148309"/>
    <lineage>
        <taxon>Eukaryota</taxon>
        <taxon>Metazoa</taxon>
        <taxon>Ecdysozoa</taxon>
        <taxon>Nematoda</taxon>
        <taxon>Chromadorea</taxon>
        <taxon>Rhabditida</taxon>
        <taxon>Rhabditina</taxon>
        <taxon>Rhabditomorpha</taxon>
        <taxon>Strongyloidea</taxon>
        <taxon>Metastrongylidae</taxon>
        <taxon>Parelaphostrongylus</taxon>
    </lineage>
</organism>
<keyword evidence="2" id="KW-1185">Reference proteome</keyword>
<comment type="caution">
    <text evidence="1">The sequence shown here is derived from an EMBL/GenBank/DDBJ whole genome shotgun (WGS) entry which is preliminary data.</text>
</comment>
<sequence>MANALNRQFILLVNKFDIYHSTAKTYENQQTVGCVLCKHGRDRCEITLFSSYSAKKVFLKQGTPRKNEWNPMCEKGRFADNSRRDGYGGHVIAEATLLYEFIELIIHDHVRVTGCGNQART</sequence>
<dbReference type="EMBL" id="JAHQIW010004153">
    <property type="protein sequence ID" value="KAJ1361270.1"/>
    <property type="molecule type" value="Genomic_DNA"/>
</dbReference>
<dbReference type="Proteomes" id="UP001196413">
    <property type="component" value="Unassembled WGS sequence"/>
</dbReference>
<protein>
    <submittedName>
        <fullName evidence="1">Uncharacterized protein</fullName>
    </submittedName>
</protein>
<proteinExistence type="predicted"/>
<gene>
    <name evidence="1" type="ORF">KIN20_020486</name>
</gene>
<evidence type="ECO:0000313" key="2">
    <source>
        <dbReference type="Proteomes" id="UP001196413"/>
    </source>
</evidence>
<evidence type="ECO:0000313" key="1">
    <source>
        <dbReference type="EMBL" id="KAJ1361270.1"/>
    </source>
</evidence>
<accession>A0AAD5QTI5</accession>